<comment type="caution">
    <text evidence="1">The sequence shown here is derived from an EMBL/GenBank/DDBJ whole genome shotgun (WGS) entry which is preliminary data.</text>
</comment>
<dbReference type="EMBL" id="BLAL01000182">
    <property type="protein sequence ID" value="GES88932.1"/>
    <property type="molecule type" value="Genomic_DNA"/>
</dbReference>
<gene>
    <name evidence="2" type="ORF">RCL2_001585500</name>
    <name evidence="1" type="ORF">RclHR1_06060002</name>
</gene>
<dbReference type="Proteomes" id="UP000247702">
    <property type="component" value="Unassembled WGS sequence"/>
</dbReference>
<dbReference type="AlphaFoldDB" id="A0A2Z6RR52"/>
<reference evidence="2" key="2">
    <citation type="submission" date="2019-10" db="EMBL/GenBank/DDBJ databases">
        <title>Conservation and host-specific expression of non-tandemly repeated heterogenous ribosome RNA gene in arbuscular mycorrhizal fungi.</title>
        <authorList>
            <person name="Maeda T."/>
            <person name="Kobayashi Y."/>
            <person name="Nakagawa T."/>
            <person name="Ezawa T."/>
            <person name="Yamaguchi K."/>
            <person name="Bino T."/>
            <person name="Nishimoto Y."/>
            <person name="Shigenobu S."/>
            <person name="Kawaguchi M."/>
        </authorList>
    </citation>
    <scope>NUCLEOTIDE SEQUENCE</scope>
    <source>
        <strain evidence="2">HR1</strain>
    </source>
</reference>
<dbReference type="Gene3D" id="6.10.110.10">
    <property type="match status" value="1"/>
</dbReference>
<organism evidence="1 3">
    <name type="scientific">Rhizophagus clarus</name>
    <dbReference type="NCBI Taxonomy" id="94130"/>
    <lineage>
        <taxon>Eukaryota</taxon>
        <taxon>Fungi</taxon>
        <taxon>Fungi incertae sedis</taxon>
        <taxon>Mucoromycota</taxon>
        <taxon>Glomeromycotina</taxon>
        <taxon>Glomeromycetes</taxon>
        <taxon>Glomerales</taxon>
        <taxon>Glomeraceae</taxon>
        <taxon>Rhizophagus</taxon>
    </lineage>
</organism>
<protein>
    <submittedName>
        <fullName evidence="1">Uncharacterized protein</fullName>
    </submittedName>
</protein>
<dbReference type="InterPro" id="IPR038213">
    <property type="entry name" value="IFI6/IFI27-like_sf"/>
</dbReference>
<evidence type="ECO:0000313" key="3">
    <source>
        <dbReference type="Proteomes" id="UP000247702"/>
    </source>
</evidence>
<reference evidence="1 3" key="1">
    <citation type="submission" date="2017-11" db="EMBL/GenBank/DDBJ databases">
        <title>The genome of Rhizophagus clarus HR1 reveals common genetic basis of auxotrophy among arbuscular mycorrhizal fungi.</title>
        <authorList>
            <person name="Kobayashi Y."/>
        </authorList>
    </citation>
    <scope>NUCLEOTIDE SEQUENCE [LARGE SCALE GENOMIC DNA]</scope>
    <source>
        <strain evidence="1 3">HR1</strain>
    </source>
</reference>
<sequence length="71" mass="6487">MGFLAAVTVAVVGGAAIAVGAGPIAAGLFGISQTGIIAGSTAAAAQAYVGNVAAGSVLAKLTSMAMLAPTP</sequence>
<keyword evidence="3" id="KW-1185">Reference proteome</keyword>
<name>A0A2Z6RR52_9GLOM</name>
<proteinExistence type="predicted"/>
<accession>A0A2Z6RR52</accession>
<dbReference type="EMBL" id="BEXD01003989">
    <property type="protein sequence ID" value="GBC05144.1"/>
    <property type="molecule type" value="Genomic_DNA"/>
</dbReference>
<evidence type="ECO:0000313" key="2">
    <source>
        <dbReference type="EMBL" id="GES88932.1"/>
    </source>
</evidence>
<dbReference type="Proteomes" id="UP000615446">
    <property type="component" value="Unassembled WGS sequence"/>
</dbReference>
<evidence type="ECO:0000313" key="1">
    <source>
        <dbReference type="EMBL" id="GBC05144.1"/>
    </source>
</evidence>